<protein>
    <submittedName>
        <fullName evidence="2">Uncharacterized protein</fullName>
    </submittedName>
</protein>
<keyword evidence="1" id="KW-1133">Transmembrane helix</keyword>
<keyword evidence="3" id="KW-1185">Reference proteome</keyword>
<gene>
    <name evidence="2" type="ORF">Adt_09937</name>
</gene>
<evidence type="ECO:0000256" key="1">
    <source>
        <dbReference type="SAM" id="Phobius"/>
    </source>
</evidence>
<dbReference type="PROSITE" id="PS51257">
    <property type="entry name" value="PROKAR_LIPOPROTEIN"/>
    <property type="match status" value="1"/>
</dbReference>
<keyword evidence="1" id="KW-0812">Transmembrane</keyword>
<feature type="transmembrane region" description="Helical" evidence="1">
    <location>
        <begin position="6"/>
        <end position="26"/>
    </location>
</feature>
<reference evidence="3" key="1">
    <citation type="submission" date="2024-07" db="EMBL/GenBank/DDBJ databases">
        <title>Two chromosome-level genome assemblies of Korean endemic species Abeliophyllum distichum and Forsythia ovata (Oleaceae).</title>
        <authorList>
            <person name="Jang H."/>
        </authorList>
    </citation>
    <scope>NUCLEOTIDE SEQUENCE [LARGE SCALE GENOMIC DNA]</scope>
</reference>
<evidence type="ECO:0000313" key="3">
    <source>
        <dbReference type="Proteomes" id="UP001604336"/>
    </source>
</evidence>
<name>A0ABD1UK72_9LAMI</name>
<dbReference type="EMBL" id="JBFOLK010000003">
    <property type="protein sequence ID" value="KAL2524883.1"/>
    <property type="molecule type" value="Genomic_DNA"/>
</dbReference>
<organism evidence="2 3">
    <name type="scientific">Abeliophyllum distichum</name>
    <dbReference type="NCBI Taxonomy" id="126358"/>
    <lineage>
        <taxon>Eukaryota</taxon>
        <taxon>Viridiplantae</taxon>
        <taxon>Streptophyta</taxon>
        <taxon>Embryophyta</taxon>
        <taxon>Tracheophyta</taxon>
        <taxon>Spermatophyta</taxon>
        <taxon>Magnoliopsida</taxon>
        <taxon>eudicotyledons</taxon>
        <taxon>Gunneridae</taxon>
        <taxon>Pentapetalae</taxon>
        <taxon>asterids</taxon>
        <taxon>lamiids</taxon>
        <taxon>Lamiales</taxon>
        <taxon>Oleaceae</taxon>
        <taxon>Forsythieae</taxon>
        <taxon>Abeliophyllum</taxon>
    </lineage>
</organism>
<dbReference type="Proteomes" id="UP001604336">
    <property type="component" value="Unassembled WGS sequence"/>
</dbReference>
<proteinExistence type="predicted"/>
<dbReference type="AlphaFoldDB" id="A0ABD1UK72"/>
<comment type="caution">
    <text evidence="2">The sequence shown here is derived from an EMBL/GenBank/DDBJ whole genome shotgun (WGS) entry which is preliminary data.</text>
</comment>
<keyword evidence="1" id="KW-0472">Membrane</keyword>
<accession>A0ABD1UK72</accession>
<sequence length="142" mass="15751">MEGSGRHIIAAAVAISGCSLLLMSYLRKKIPRFAADRSPGKSTTIAARKQKGRHVSSTKNVCSATGKVRKQVRFLDNKDAPNDDKLLRRKTKTSMSKSHLGTEDIIWSQGKKKRMNLPDNWNCLYNGINSCRSQQAISAIYA</sequence>
<evidence type="ECO:0000313" key="2">
    <source>
        <dbReference type="EMBL" id="KAL2524883.1"/>
    </source>
</evidence>